<dbReference type="NCBIfam" id="NF004282">
    <property type="entry name" value="PRK05691.1"/>
    <property type="match status" value="8"/>
</dbReference>
<dbReference type="PROSITE" id="PS00455">
    <property type="entry name" value="AMP_BINDING"/>
    <property type="match status" value="6"/>
</dbReference>
<dbReference type="InterPro" id="IPR020806">
    <property type="entry name" value="PKS_PP-bd"/>
</dbReference>
<dbReference type="PATRIC" id="fig|1297742.4.peg.5464"/>
<dbReference type="SUPFAM" id="SSF56801">
    <property type="entry name" value="Acetyl-CoA synthetase-like"/>
    <property type="match status" value="6"/>
</dbReference>
<organism evidence="7 8">
    <name type="scientific">Pseudomyxococcus hansupus</name>
    <dbReference type="NCBI Taxonomy" id="1297742"/>
    <lineage>
        <taxon>Bacteria</taxon>
        <taxon>Pseudomonadati</taxon>
        <taxon>Myxococcota</taxon>
        <taxon>Myxococcia</taxon>
        <taxon>Myxococcales</taxon>
        <taxon>Cystobacterineae</taxon>
        <taxon>Myxococcaceae</taxon>
        <taxon>Pseudomyxococcus</taxon>
    </lineage>
</organism>
<dbReference type="GO" id="GO:0047527">
    <property type="term" value="F:2,3-dihydroxybenzoate-serine ligase activity"/>
    <property type="evidence" value="ECO:0007669"/>
    <property type="project" value="TreeGrafter"/>
</dbReference>
<evidence type="ECO:0000256" key="3">
    <source>
        <dbReference type="ARBA" id="ARBA00022450"/>
    </source>
</evidence>
<dbReference type="Gene3D" id="3.40.50.1820">
    <property type="entry name" value="alpha/beta hydrolase"/>
    <property type="match status" value="2"/>
</dbReference>
<dbReference type="NCBIfam" id="NF003417">
    <property type="entry name" value="PRK04813.1"/>
    <property type="match status" value="6"/>
</dbReference>
<comment type="cofactor">
    <cofactor evidence="1">
        <name>pantetheine 4'-phosphate</name>
        <dbReference type="ChEBI" id="CHEBI:47942"/>
    </cofactor>
</comment>
<dbReference type="KEGG" id="mym:A176_005377"/>
<dbReference type="PROSITE" id="PS50075">
    <property type="entry name" value="CARRIER"/>
    <property type="match status" value="6"/>
</dbReference>
<dbReference type="GO" id="GO:0043041">
    <property type="term" value="P:amino acid activation for nonribosomal peptide biosynthetic process"/>
    <property type="evidence" value="ECO:0007669"/>
    <property type="project" value="TreeGrafter"/>
</dbReference>
<dbReference type="Pfam" id="PF00501">
    <property type="entry name" value="AMP-binding"/>
    <property type="match status" value="6"/>
</dbReference>
<dbReference type="FunFam" id="3.40.50.12780:FF:000012">
    <property type="entry name" value="Non-ribosomal peptide synthetase"/>
    <property type="match status" value="2"/>
</dbReference>
<dbReference type="GO" id="GO:0009239">
    <property type="term" value="P:enterobactin biosynthetic process"/>
    <property type="evidence" value="ECO:0007669"/>
    <property type="project" value="TreeGrafter"/>
</dbReference>
<dbReference type="InterPro" id="IPR009081">
    <property type="entry name" value="PP-bd_ACP"/>
</dbReference>
<dbReference type="GO" id="GO:0005829">
    <property type="term" value="C:cytosol"/>
    <property type="evidence" value="ECO:0007669"/>
    <property type="project" value="TreeGrafter"/>
</dbReference>
<dbReference type="FunFam" id="3.40.50.980:FF:000001">
    <property type="entry name" value="Non-ribosomal peptide synthetase"/>
    <property type="match status" value="1"/>
</dbReference>
<sequence length="6147" mass="666349">MTAPFLSATTLPEAFSQVVARFPDKVAIEFGDDRLTYRQLDARANQLAWRLREHGVDTDTCVALCLERSLEVVIAMLAILKAGGAYVPLDPAYPRERLVSMVADTRAKVLVTTQAHLPRLPTEGLTPLLLDEVTFSEEAPQVPASRALPDTLAYVCFTSGSTGKPKGVGTPHQGVLRTLLGVDYADFGPDETLLLLAPLSFDASTFEIWGALLHGARLVVMPPRAPSLEELGRAVRDSGVTTLWLTTGLFTQVVEHDLDVLRPLKQVLTGGDVASAPHFRRVLETLGIRVVHAYGPTESTVFATCHPMRDASQAGTSVPIGGPIGDTRLYLLDAEGRPTAKGEPGELYIGGVGLARGYLEQPGMTAERFVPDALSGIPGARLYRTGDLVRWREEGVLEFVGRLDAQVKVRGFRIELPEVETAIHLHPSVAEAAVVAHEDTPGEKRLVAYVVPATGQVIEPGVLRDALGEQLPEYMVPSVIVVLEALPLTPQSKVDRKALAALKPPIQDAALAPGQRPRGEMEELLAQLFCQVLDLEVIARDADFFTLGGHSLSASRLVARVRQTFGVNLPLAAMFASPTVMDLAVEVSKHTRADTAPPPGLVRRPEGSAAQVTPSQERMWFLHQLQPELRAYVHPEAVELRGELDVPALERSLREMLERHPVLRIPLVSQEGRPVPGERLDVPASVLHVEDLSASADVKALAWRRMEEVVSSPFSIEQGPLYRFVLFRLDARHHVLLLVIHHIVMDGATLGILFEELGVMYQAFRAQQTPALAAPEWDASDVAAWQRGPEMKAREEADLAYWKQQLAGAPSRLVLPTDKPRPAVLSDRGAVTRRERLSRELTRALDATCRRHHVTPFMALYAAFAVLLQRYSGQDAFCVGTPVSGRTDPAMEQVAGLFINTVVLRTRVDTRASFAELIEQARATALEAFTHQQAPFDRVVDALQVERHIGETPLFQVLFDMHRWEHPLSSAFSGMDAEDLHLAPAASAFDLALFVYKAGEHYDFFFRYRTDLFDDATVERMRLHFLQLLTDALHAPETRVSQLSLLTRAERQHLVRGRPASTRPFDGDTTLASRILDSAARTPDAVALVTSEGSLSFSQLTARASRLASHLAALGARPESVVGVCLERSADCVVALLAVHLSGAACLPLEPAHPAARRALILRQSGALFVLSRPSLFDDEGPGVPIVELQDASHPDAALATPTGAGPENLAYVLYTSGSTGAPKGVELTQRNIVHGLDAFDALYDTSPGDCWAATSSISFDMHMMELLFSLAHGARTVLRQVGPLGLGRDIVQHGITHMVITPSSLAAAFEEPGAPEALRQLSVVVTGGEALPDSLVQQLALTKTRLINSYGPTETTLGVTAKRCTVDAHVNLGQPMERCLLYVLDDTLQPTPIGVPGELYIGGEGLGRGYRGRSDLTAERFIPHPFSDVPGARLYRTGDKARWNPDGTLSYLGRTDFQLKVRGVRVELEEIEAALLRLPGIRQAAVVAHSSASREVTLVTYLVAAPGADVSSLRRALASSLPDAMVPSHLLLLEALPANSSGKVDRAALASLPLPQVADADSHQPPRGPVEELLALLFAQVLGLDRVSRHSDFFSLGGHSLTATRLVSRLRQSFGVELPLASFFSSPSVEALARVISSHQLARVPPLPEPARGGGQESGLPTATQERFWFLHQLQPELRAYHIPEAVELRGPLHLHALDSALRALLERHASLRSVFASEEGRPSLRLARIPSTVLQVEDVQPHSGEASDFPHARLLEESSRPFSFEHGPLYRFHLFRLDAEHHVLLLVFHHILVDGLSLDILKRELALAYNTLRQHQPLSLPPVAHTASDIASWQRTPQVQAHEDAHLDYWKQQLAGAPALLTLPTDGSRPAVLSDRGAFSQRHRLSEALSRALDAVCKQHHVTPFMALYAAFAVLLQRYSGQEELCVGTPVAGRTHPATENVVGLFINTVVLRTRVDTRASFADLLAQVRTTALDAFSHQAAPFDRVVDALRVERSLNHTPLVQVLFDLNRAEQALGSGFSELAARPILVDNRTSQFDFSLTAVEAAGGYAFYLRYNTELFEQATAERMLAHYLRLLEHSLAQPGLPVAAHSLLSTDERQQVLLDFNAARRPFDSDATLASLLLASAARTPDAVALVTSEGSLSFSQLTARASRLASHLAALGARPEAVVGVCLERSADCVVALLAVHLSGAACLPLEPAHPAARRSLILRQSGALFVLSRPSLFDGEGPGIPIVEPQDSERPGAALATPVRARPENLAYVLYTSGSTGAPKGVELTQRNLVHAFEAFDALYATAPGDCWAASSSISFDMHLEELLFSLTRGARVVLRQVGPLGLGRDIAQHGITHIVITPSSLAAAFEEAGAPEALRQLSVVVTGGEALPDSLVRQLAFTSTRIVNAYGPTETSVSIALDVCVPHRPVSLGRPMDRCPIYVLDASLQPVPVGVPGELYAGGEGLGRGYRDRSDLTAERFIPHPFSDVPGARLYRTGDKARWNPDGTLSYLGRTDFQLKVRGVRVELEEIEAALLRLPGVRQAAVVAHSSASREVTLVAYLVAGPGIDVSSLRRALASSLPDAMVPSHLLLLEALPANSSGKVDRAALSSLPLPQVADADVHQPPRGPVEELLALLFAQVLGLDKVSRHADFFSLGGHSLTATRLVSRLRQSFGVELPLASFFSSPSVEALARVISSHQLARVPPLPSPSPRPSAEPLLPSFSQERLWFLHQLQPELRAYHIPEAVELRGTLHLHALDSALRLLLERHSSLRSVFVSEEGRPSLRLALTPPLVLHVEDVPDFPWDRMRSEASRSFSLEHGPLYRFHLFRLGDEHHVLLLVFHHILVDGRSFDILLHELALAYSALSQQRTPSLPAFSLNAADIAAWQRTPEVRSHEDAHLDYWRHQLRGAPATLTLPLDRPRPRVSAHSGAICGPRRLSPALTQGLASVCIQHQVTPFMALYAAFAVLLQRYSGQEELCVGTPVSGRTHPATDDVVGLFINTVVLRTRVDIGASFADLLAQVRTTALDAFSHQAAPFERVVEALQVERSLNQTPLFQVLFDLNRAEQTLGAGFSELAARPVLVDNRTSQFDLSVSVSESAEGFELFLQYDTELFEQATAERMLAQYLRLLEHSLAQPGLPVAAHSLLSADERQQVLLDFNAARRPFDSDATLASLFLASAARTPDAVALVTSDGSLSFSQLSARASLLASHLAALGARPESVVGVCLERSADCVVALLAVHLSGAACLPLEPAHPAARRSLIIRQSGALFVLSRPSLFDGEGAGIPIVEPQDSERPGAALATPVRARPENLAYVLYTSGSTGAPKGVELTQRNLVHALDAYDAHYRPAPGDCWAASSSISFDMHLEELLFSLTRGARVVLRQVGPLGLGRDIAHHGITHIVITPTSLATAIDEPGALDSIRRLSVLVVGGEALPDSLVQQLALTKTLLVNSYGPTETTMGVTATLCSVGTPVNLGPPMERCLLYVLDDVLQPTPIGVPGELYIGGEGLGRGYRGRSDLTAERFIPHPFSDVPGARLYRTGDKARWNPDGTLSYLGRTDFQLKVRGVRVELEEIEAALLRLPGVRQAAVVAHSAASREVTLVAYLVAAPGADVPSLRRALAASLPDAMVPSHLLLLEALPANSSGKVDRAALVALPLPQVADADSHQPPRGPVEELLALLFAQVLGLDRVSRHSDFFSLGGHSLTATRLVSRLRQSFGVELPLASFFSSPSVEALARVISSHQLARVPPLPSPSPRPSAEPLLPSFSQERLWFLHQLQPELRAYHIPEAVELRGTLHLHALDSALRLLLERHASLRSVFVSEEGRPSLRLAPTPPLVLHVEDVLDFPWDRMRSEASRSFSLEHGPLYRFHLFRLGDEHHVLLLVFHHILVDGLSLDVLKRELWLAYDALRQNQRPALPPVAHSAADIASWQRTSQVRAHEEAHLDYWQRQLAGAPTLLTLPWDKPRPTVLGDRGGVSQRRHLSEELTRALDTACKRHQVTPFMALYAAFAVLLQRYSGQDELCIGTPVSGRTHPATDDVVGLFINTVVLRGRMTHGLSFTGLLAQARTTVLEAISHQAAPFERVVQALQVERGLGHSPLVQALFEMNRADDVQGEVLPGLHSQSLSLDTGTSQFELTLFATEDSGGLGFNIGYNTDLFEAATIERMLGHYLQLLEGALHSPETAVSRLSMLTAAEREAALQEARFLDVPPPTDCTHDAFAEQARRVPERVALSFPGGAWTYGDLSAWTNRAARLLVAQGVARESLVAVVGPRDEALVRAVLAVHTAGGAHLPLDVRLPPARIAQLLRESQAPFVLTTGGLAQQVEEALALVPAEARPQRLSLDGCEAERAEPLETRATPDSLAYVLFTSGSTGVPKGVMVHHEGLHNHIAGMCEGLGVREDDVIAQTAALSFDISVWQMLGAFTRGATTHLIPDDVAREPQQLAAELEASGATVVELVPSVLQALLEDTTQAPPRFARLRCMATIGEALPPAVCRSWFERYPGVPLVNAYGPAECSDTATLHLLREAPEGSSTPIGRPKRGMEVHVLDDAMLPVPPGVVGEIYIGGLGVGRGYRHRPELTAERFVPNPFSREPGARLYRTGDLGRRRAGGVLEFVTRADFQVKVRGMRIELAEIEATLAALPSVRACVVTPRERRPGDKELVAWVVTSAPEVQASELREQLGQHLPAYMVPSRVVLLPTLPLNANGKVDRKALDLRDLPVTPADEVEGEPPRGPTEVLIARLFRQALDVEQVSRDDDFFSRGGHSLSATRLVARFRQELGVRLALSAFFANPTVAGLALAISHAPPAEERAADVAPPRPEALPASIVQERLWYAFQLPEAPPYIITLGLVFEGPLRVDALEAALTAVVERNETLRTVFVQERGSLFVRVCPTAQPILSSRDVSHLPPGEAEGAAREALNRHDHLRFDVAQGPLYRFELLRMNADGTRHVLIIAVSHLVTDGLGLRAFMGELGSAYRAALTGVSPLLSPAPLQYIDVALSQRGEEARKREDDGLASWRLALANAPPVLDLPLDFPRRAPALNANMHPVRVSVPASEAEALKDVARQAGVSRFASVLALMQTWLHRMSGQGHVVVASPFSGRTLPQTEQMVGYFANVLPLCTDVSGNPSFRQLLQRTQSVVAHAAAHQDVPFKRISDALLPEGPRTAPPLAQALLMMETAGMASLEGLQVSELDVPGVIPAYDVVVSLVEDAHGALEGLVAIDSALLTPASGERMARAFEQLVSAAVRAPDAPLSRLAMLSSQQRAEVLAALDGGPQAIPPGACIHTLFEAQVRRTPRAPAVAHGATTWGYAELNARANLLARRLVEQGLRPEERVGIIMEPSAQAMAVMLGILKAGGAYVPLDATWPEARKRTVVERTGLKRLWVDEAVLAEHQGLVPNVEVPPQPEAVPEDLEPGPRAVFDAQLAYIVFTSGSTGEPKGVMVEHRSVVNHNLAIAERFGLRPGDRMLQFAPLTFDAAAEDLYPPLATGGTVVLRSGLVPAHAMTPLLEALDISIISLPPTYIEEWIRQMETMGQRLPARLRLLAPGGDVLKRETYEAWVRVGGAHAPWVNVYGPTECTITSATCDIPGAEGLGSAATFPIGRPIPQVRFYLLDEHLAPVAPGLTGNVYIGGVALSRGYLEAPAATAERFIPDPFAASPGARMYQTGDLARLQPDGRLRFLGRADHQVKIRGFRIELAEIEACLRRYARVEEAVVVAHGTAAGVQSLCAYVQGPVSEVTPQALREHVVARLPGYMVPASFIVMDALPLNANGKVDRHALPSPEAASEPAPIASATPDVETPRMETPFRSTLEMTLHRLWQEVLERPSVTVDDDFFTSGGDSILAMRLLARLEDAFGVPLPLALLFQSSVLKDSVDAIQEFLSEEATPGSIVRLASRGLPDTAVPLFLFHGGDGEVYHYRELVPQLEPHFQCYGVQAPETLAPDRPLPDFDARVAAYTRDVRAIQPQGPYRLLGFSFGGYPAMGVAAALEAQGEQVELLAVVDTLTSEIIRATMPAQHLEPVLAISEVFGVFDAQLPDELAPLSLEAQWERVAERARATGLASPHFSGKDLARVGRVLAEVLTPQAAAWTVQAPRTVRPLLIRSAATLAEFGNETFGWEQHLPREQLDLVTLPGAHATLIRPPVVEELARRLIALLPK</sequence>
<dbReference type="STRING" id="1297742.A176_005377"/>
<dbReference type="GO" id="GO:0031177">
    <property type="term" value="F:phosphopantetheine binding"/>
    <property type="evidence" value="ECO:0007669"/>
    <property type="project" value="InterPro"/>
</dbReference>
<dbReference type="Gene3D" id="3.30.559.30">
    <property type="entry name" value="Nonribosomal peptide synthetase, condensation domain"/>
    <property type="match status" value="5"/>
</dbReference>
<evidence type="ECO:0000313" key="8">
    <source>
        <dbReference type="Proteomes" id="UP000009026"/>
    </source>
</evidence>
<dbReference type="InterPro" id="IPR001242">
    <property type="entry name" value="Condensation_dom"/>
</dbReference>
<dbReference type="FunFam" id="3.30.300.30:FF:000010">
    <property type="entry name" value="Enterobactin synthetase component F"/>
    <property type="match status" value="3"/>
</dbReference>
<dbReference type="InterPro" id="IPR045851">
    <property type="entry name" value="AMP-bd_C_sf"/>
</dbReference>
<dbReference type="InterPro" id="IPR036736">
    <property type="entry name" value="ACP-like_sf"/>
</dbReference>
<evidence type="ECO:0000256" key="5">
    <source>
        <dbReference type="SAM" id="MobiDB-lite"/>
    </source>
</evidence>
<feature type="domain" description="Carrier" evidence="6">
    <location>
        <begin position="5796"/>
        <end position="5871"/>
    </location>
</feature>
<dbReference type="RefSeq" id="WP_021781044.1">
    <property type="nucleotide sequence ID" value="NZ_CP012109.1"/>
</dbReference>
<dbReference type="EMBL" id="CP012109">
    <property type="protein sequence ID" value="AKQ68465.1"/>
    <property type="molecule type" value="Genomic_DNA"/>
</dbReference>
<dbReference type="Gene3D" id="3.30.300.30">
    <property type="match status" value="6"/>
</dbReference>
<gene>
    <name evidence="7" type="ORF">A176_005377</name>
</gene>
<evidence type="ECO:0000313" key="7">
    <source>
        <dbReference type="EMBL" id="AKQ68465.1"/>
    </source>
</evidence>
<dbReference type="SUPFAM" id="SSF52777">
    <property type="entry name" value="CoA-dependent acyltransferases"/>
    <property type="match status" value="10"/>
</dbReference>
<evidence type="ECO:0000256" key="2">
    <source>
        <dbReference type="ARBA" id="ARBA00006432"/>
    </source>
</evidence>
<dbReference type="OrthoDB" id="5376792at2"/>
<dbReference type="InterPro" id="IPR029058">
    <property type="entry name" value="AB_hydrolase_fold"/>
</dbReference>
<dbReference type="InterPro" id="IPR010071">
    <property type="entry name" value="AA_adenyl_dom"/>
</dbReference>
<dbReference type="InterPro" id="IPR023213">
    <property type="entry name" value="CAT-like_dom_sf"/>
</dbReference>
<dbReference type="InterPro" id="IPR001031">
    <property type="entry name" value="Thioesterase"/>
</dbReference>
<keyword evidence="3" id="KW-0596">Phosphopantetheine</keyword>
<dbReference type="Proteomes" id="UP000009026">
    <property type="component" value="Chromosome"/>
</dbReference>
<evidence type="ECO:0000259" key="6">
    <source>
        <dbReference type="PROSITE" id="PS50075"/>
    </source>
</evidence>
<dbReference type="FunFam" id="1.10.1200.10:FF:000005">
    <property type="entry name" value="Nonribosomal peptide synthetase 1"/>
    <property type="match status" value="5"/>
</dbReference>
<dbReference type="PANTHER" id="PTHR45527:SF1">
    <property type="entry name" value="FATTY ACID SYNTHASE"/>
    <property type="match status" value="1"/>
</dbReference>
<dbReference type="Gene3D" id="3.30.559.10">
    <property type="entry name" value="Chloramphenicol acetyltransferase-like domain"/>
    <property type="match status" value="5"/>
</dbReference>
<keyword evidence="4" id="KW-0597">Phosphoprotein</keyword>
<dbReference type="SMART" id="SM00823">
    <property type="entry name" value="PKS_PP"/>
    <property type="match status" value="6"/>
</dbReference>
<keyword evidence="8" id="KW-1185">Reference proteome</keyword>
<dbReference type="InterPro" id="IPR006162">
    <property type="entry name" value="Ppantetheine_attach_site"/>
</dbReference>
<dbReference type="Pfam" id="PF00668">
    <property type="entry name" value="Condensation"/>
    <property type="match status" value="5"/>
</dbReference>
<dbReference type="GO" id="GO:0009366">
    <property type="term" value="C:enterobactin synthetase complex"/>
    <property type="evidence" value="ECO:0007669"/>
    <property type="project" value="TreeGrafter"/>
</dbReference>
<reference evidence="7 8" key="1">
    <citation type="journal article" date="2016" name="PLoS ONE">
        <title>Complete Genome Sequence and Comparative Genomics of a Novel Myxobacterium Myxococcus hansupus.</title>
        <authorList>
            <person name="Sharma G."/>
            <person name="Narwani T."/>
            <person name="Subramanian S."/>
        </authorList>
    </citation>
    <scope>NUCLEOTIDE SEQUENCE [LARGE SCALE GENOMIC DNA]</scope>
    <source>
        <strain evidence="8">mixupus</strain>
    </source>
</reference>
<comment type="similarity">
    <text evidence="2">Belongs to the ATP-dependent AMP-binding enzyme family.</text>
</comment>
<feature type="domain" description="Carrier" evidence="6">
    <location>
        <begin position="516"/>
        <end position="591"/>
    </location>
</feature>
<name>A0A0H4X496_9BACT</name>
<dbReference type="Pfam" id="PF13193">
    <property type="entry name" value="AMP-binding_C"/>
    <property type="match status" value="6"/>
</dbReference>
<dbReference type="Gene3D" id="2.30.38.10">
    <property type="entry name" value="Luciferase, Domain 3"/>
    <property type="match status" value="1"/>
</dbReference>
<dbReference type="FunFam" id="2.30.38.10:FF:000001">
    <property type="entry name" value="Non-ribosomal peptide synthetase PvdI"/>
    <property type="match status" value="3"/>
</dbReference>
<dbReference type="InterPro" id="IPR000873">
    <property type="entry name" value="AMP-dep_synth/lig_dom"/>
</dbReference>
<dbReference type="InterPro" id="IPR042099">
    <property type="entry name" value="ANL_N_sf"/>
</dbReference>
<dbReference type="NCBIfam" id="TIGR01733">
    <property type="entry name" value="AA-adenyl-dom"/>
    <property type="match status" value="6"/>
</dbReference>
<dbReference type="Pfam" id="PF00550">
    <property type="entry name" value="PP-binding"/>
    <property type="match status" value="6"/>
</dbReference>
<feature type="region of interest" description="Disordered" evidence="5">
    <location>
        <begin position="5768"/>
        <end position="5792"/>
    </location>
</feature>
<feature type="domain" description="Carrier" evidence="6">
    <location>
        <begin position="1566"/>
        <end position="1641"/>
    </location>
</feature>
<dbReference type="PROSITE" id="PS00012">
    <property type="entry name" value="PHOSPHOPANTETHEINE"/>
    <property type="match status" value="4"/>
</dbReference>
<accession>A0A0H4X496</accession>
<dbReference type="SUPFAM" id="SSF47336">
    <property type="entry name" value="ACP-like"/>
    <property type="match status" value="6"/>
</dbReference>
<dbReference type="InterPro" id="IPR025110">
    <property type="entry name" value="AMP-bd_C"/>
</dbReference>
<feature type="domain" description="Carrier" evidence="6">
    <location>
        <begin position="3659"/>
        <end position="3734"/>
    </location>
</feature>
<dbReference type="Gene3D" id="1.10.1200.10">
    <property type="entry name" value="ACP-like"/>
    <property type="match status" value="5"/>
</dbReference>
<dbReference type="CDD" id="cd12117">
    <property type="entry name" value="A_NRPS_Srf_like"/>
    <property type="match status" value="1"/>
</dbReference>
<dbReference type="eggNOG" id="COG1020">
    <property type="taxonomic scope" value="Bacteria"/>
</dbReference>
<dbReference type="CDD" id="cd19531">
    <property type="entry name" value="LCL_NRPS-like"/>
    <property type="match status" value="5"/>
</dbReference>
<proteinExistence type="inferred from homology"/>
<dbReference type="Gene3D" id="3.40.50.12780">
    <property type="entry name" value="N-terminal domain of ligase-like"/>
    <property type="match status" value="5"/>
</dbReference>
<dbReference type="InterPro" id="IPR020845">
    <property type="entry name" value="AMP-binding_CS"/>
</dbReference>
<dbReference type="PANTHER" id="PTHR45527">
    <property type="entry name" value="NONRIBOSOMAL PEPTIDE SYNTHETASE"/>
    <property type="match status" value="1"/>
</dbReference>
<feature type="compositionally biased region" description="Low complexity" evidence="5">
    <location>
        <begin position="5770"/>
        <end position="5786"/>
    </location>
</feature>
<dbReference type="CDD" id="cd05930">
    <property type="entry name" value="A_NRPS"/>
    <property type="match status" value="5"/>
</dbReference>
<evidence type="ECO:0000256" key="1">
    <source>
        <dbReference type="ARBA" id="ARBA00001957"/>
    </source>
</evidence>
<feature type="domain" description="Carrier" evidence="6">
    <location>
        <begin position="2616"/>
        <end position="2691"/>
    </location>
</feature>
<evidence type="ECO:0000256" key="4">
    <source>
        <dbReference type="ARBA" id="ARBA00022553"/>
    </source>
</evidence>
<dbReference type="SUPFAM" id="SSF53474">
    <property type="entry name" value="alpha/beta-Hydrolases"/>
    <property type="match status" value="1"/>
</dbReference>
<dbReference type="Gene3D" id="3.40.50.980">
    <property type="match status" value="2"/>
</dbReference>
<protein>
    <submittedName>
        <fullName evidence="7">Non-ribosomal peptide synthetase</fullName>
    </submittedName>
</protein>
<feature type="domain" description="Carrier" evidence="6">
    <location>
        <begin position="4721"/>
        <end position="4796"/>
    </location>
</feature>
<dbReference type="Pfam" id="PF00975">
    <property type="entry name" value="Thioesterase"/>
    <property type="match status" value="1"/>
</dbReference>